<evidence type="ECO:0000259" key="4">
    <source>
        <dbReference type="PROSITE" id="PS50801"/>
    </source>
</evidence>
<evidence type="ECO:0000313" key="5">
    <source>
        <dbReference type="EMBL" id="MBB5874319.1"/>
    </source>
</evidence>
<evidence type="ECO:0000256" key="3">
    <source>
        <dbReference type="SAM" id="MobiDB-lite"/>
    </source>
</evidence>
<dbReference type="PROSITE" id="PS50801">
    <property type="entry name" value="STAS"/>
    <property type="match status" value="1"/>
</dbReference>
<dbReference type="InterPro" id="IPR036513">
    <property type="entry name" value="STAS_dom_sf"/>
</dbReference>
<keyword evidence="6" id="KW-1185">Reference proteome</keyword>
<proteinExistence type="inferred from homology"/>
<dbReference type="NCBIfam" id="TIGR00377">
    <property type="entry name" value="ant_ant_sig"/>
    <property type="match status" value="1"/>
</dbReference>
<name>A0A841C4U8_9ACTN</name>
<comment type="similarity">
    <text evidence="1 2">Belongs to the anti-sigma-factor antagonist family.</text>
</comment>
<feature type="domain" description="STAS" evidence="4">
    <location>
        <begin position="9"/>
        <end position="105"/>
    </location>
</feature>
<protein>
    <recommendedName>
        <fullName evidence="2">Anti-sigma factor antagonist</fullName>
    </recommendedName>
</protein>
<feature type="compositionally biased region" description="Basic residues" evidence="3">
    <location>
        <begin position="121"/>
        <end position="135"/>
    </location>
</feature>
<feature type="region of interest" description="Disordered" evidence="3">
    <location>
        <begin position="109"/>
        <end position="143"/>
    </location>
</feature>
<evidence type="ECO:0000313" key="6">
    <source>
        <dbReference type="Proteomes" id="UP000587527"/>
    </source>
</evidence>
<evidence type="ECO:0000256" key="1">
    <source>
        <dbReference type="ARBA" id="ARBA00009013"/>
    </source>
</evidence>
<dbReference type="Gene3D" id="3.30.750.24">
    <property type="entry name" value="STAS domain"/>
    <property type="match status" value="1"/>
</dbReference>
<sequence>MTAPPPGTFSATSQRHGHTVVVALAGDIDMTAAGRLADALTAAAGQQPALVVVDLAQVRFMDSTGIRCLLTAKQSTGADGIGMTIRGAHGVVEQVLTVTGVLDFLTTTSYTEPPQQPAPASRRRRWSWLSRRRKSTPSTTAGP</sequence>
<dbReference type="CDD" id="cd07043">
    <property type="entry name" value="STAS_anti-anti-sigma_factors"/>
    <property type="match status" value="1"/>
</dbReference>
<dbReference type="PANTHER" id="PTHR33495">
    <property type="entry name" value="ANTI-SIGMA FACTOR ANTAGONIST TM_1081-RELATED-RELATED"/>
    <property type="match status" value="1"/>
</dbReference>
<comment type="caution">
    <text evidence="5">The sequence shown here is derived from an EMBL/GenBank/DDBJ whole genome shotgun (WGS) entry which is preliminary data.</text>
</comment>
<evidence type="ECO:0000256" key="2">
    <source>
        <dbReference type="RuleBase" id="RU003749"/>
    </source>
</evidence>
<dbReference type="InterPro" id="IPR002645">
    <property type="entry name" value="STAS_dom"/>
</dbReference>
<gene>
    <name evidence="5" type="ORF">F4553_007753</name>
</gene>
<accession>A0A841C4U8</accession>
<dbReference type="SUPFAM" id="SSF52091">
    <property type="entry name" value="SpoIIaa-like"/>
    <property type="match status" value="1"/>
</dbReference>
<dbReference type="AlphaFoldDB" id="A0A841C4U8"/>
<dbReference type="EMBL" id="JACHMN010000003">
    <property type="protein sequence ID" value="MBB5874319.1"/>
    <property type="molecule type" value="Genomic_DNA"/>
</dbReference>
<dbReference type="Proteomes" id="UP000587527">
    <property type="component" value="Unassembled WGS sequence"/>
</dbReference>
<organism evidence="5 6">
    <name type="scientific">Allocatelliglobosispora scoriae</name>
    <dbReference type="NCBI Taxonomy" id="643052"/>
    <lineage>
        <taxon>Bacteria</taxon>
        <taxon>Bacillati</taxon>
        <taxon>Actinomycetota</taxon>
        <taxon>Actinomycetes</taxon>
        <taxon>Micromonosporales</taxon>
        <taxon>Micromonosporaceae</taxon>
        <taxon>Allocatelliglobosispora</taxon>
    </lineage>
</organism>
<dbReference type="Pfam" id="PF01740">
    <property type="entry name" value="STAS"/>
    <property type="match status" value="1"/>
</dbReference>
<reference evidence="5 6" key="1">
    <citation type="submission" date="2020-08" db="EMBL/GenBank/DDBJ databases">
        <title>Sequencing the genomes of 1000 actinobacteria strains.</title>
        <authorList>
            <person name="Klenk H.-P."/>
        </authorList>
    </citation>
    <scope>NUCLEOTIDE SEQUENCE [LARGE SCALE GENOMIC DNA]</scope>
    <source>
        <strain evidence="5 6">DSM 45362</strain>
    </source>
</reference>
<dbReference type="PANTHER" id="PTHR33495:SF2">
    <property type="entry name" value="ANTI-SIGMA FACTOR ANTAGONIST TM_1081-RELATED"/>
    <property type="match status" value="1"/>
</dbReference>
<dbReference type="GO" id="GO:0043856">
    <property type="term" value="F:anti-sigma factor antagonist activity"/>
    <property type="evidence" value="ECO:0007669"/>
    <property type="project" value="InterPro"/>
</dbReference>
<dbReference type="RefSeq" id="WP_184846355.1">
    <property type="nucleotide sequence ID" value="NZ_JACHMN010000003.1"/>
</dbReference>
<dbReference type="InterPro" id="IPR003658">
    <property type="entry name" value="Anti-sigma_ant"/>
</dbReference>